<dbReference type="PANTHER" id="PTHR43818:SF3">
    <property type="entry name" value="OXIDOREDUCTASE-RELATED"/>
    <property type="match status" value="1"/>
</dbReference>
<evidence type="ECO:0000259" key="2">
    <source>
        <dbReference type="Pfam" id="PF19051"/>
    </source>
</evidence>
<dbReference type="Pfam" id="PF19051">
    <property type="entry name" value="GFO_IDH_MocA_C2"/>
    <property type="match status" value="1"/>
</dbReference>
<feature type="domain" description="Gfo/Idh/MocA-like oxidoreductase N-terminal" evidence="1">
    <location>
        <begin position="46"/>
        <end position="163"/>
    </location>
</feature>
<evidence type="ECO:0000259" key="1">
    <source>
        <dbReference type="Pfam" id="PF01408"/>
    </source>
</evidence>
<dbReference type="InterPro" id="IPR000683">
    <property type="entry name" value="Gfo/Idh/MocA-like_OxRdtase_N"/>
</dbReference>
<comment type="caution">
    <text evidence="3">The sequence shown here is derived from an EMBL/GenBank/DDBJ whole genome shotgun (WGS) entry which is preliminary data.</text>
</comment>
<dbReference type="Gene3D" id="3.40.50.720">
    <property type="entry name" value="NAD(P)-binding Rossmann-like Domain"/>
    <property type="match status" value="1"/>
</dbReference>
<sequence>MTTRRDFLKTLSLASAGVALGGGSVLNGMSLGAGRASGKAKGEKVKIAYIGIGNRGEQIIQDFARTNMVEVVALCDVDMGATHTRKVMGMYPKAKRFKDFRKLFDEAGKEFDAVAIATPDHSHFPITMLALASGKHVYVEKPLARTFYEAELLMEAARKRPQLATQVGNQGHSEANYFQFKAWMEAGIIKDVTAITAHMNNPRRWHSWDSNISRYPAGQQLPPDLDWDTWLCAVPYHEYNKEYHLGQWRCWYDFGMGVLGDWGAHILDTAHEFLELGLPYEINMLYAKGHNDYFFPYSSTILFRFAQRRGMPPVDVTWYDGIDNLPPLPEGYGVSALDPNIPSSNQGDAQNEKLNPGKIIYSKELTFKGATHGSTLSIIPEEKAREMADKLPEVPPSPSNHFENFLLACQGVEKTRSPFEINGVLSQVFCLGVIAQRLNTQLFFDPRTKQFTNNAFANALLAGMPPRRGWEQFYKL</sequence>
<dbReference type="EMBL" id="DXCK01000039">
    <property type="protein sequence ID" value="HIZ01085.1"/>
    <property type="molecule type" value="Genomic_DNA"/>
</dbReference>
<dbReference type="InterPro" id="IPR006311">
    <property type="entry name" value="TAT_signal"/>
</dbReference>
<accession>A0A9D2CVD4</accession>
<dbReference type="InterPro" id="IPR036291">
    <property type="entry name" value="NAD(P)-bd_dom_sf"/>
</dbReference>
<dbReference type="SUPFAM" id="SSF51735">
    <property type="entry name" value="NAD(P)-binding Rossmann-fold domains"/>
    <property type="match status" value="1"/>
</dbReference>
<dbReference type="NCBIfam" id="TIGR01409">
    <property type="entry name" value="TAT_signal_seq"/>
    <property type="match status" value="1"/>
</dbReference>
<feature type="domain" description="Gfo/Idh/MocA-like oxidoreductase bacterial type C-terminal" evidence="2">
    <location>
        <begin position="218"/>
        <end position="275"/>
    </location>
</feature>
<reference evidence="3" key="1">
    <citation type="journal article" date="2021" name="PeerJ">
        <title>Extensive microbial diversity within the chicken gut microbiome revealed by metagenomics and culture.</title>
        <authorList>
            <person name="Gilroy R."/>
            <person name="Ravi A."/>
            <person name="Getino M."/>
            <person name="Pursley I."/>
            <person name="Horton D.L."/>
            <person name="Alikhan N.F."/>
            <person name="Baker D."/>
            <person name="Gharbi K."/>
            <person name="Hall N."/>
            <person name="Watson M."/>
            <person name="Adriaenssens E.M."/>
            <person name="Foster-Nyarko E."/>
            <person name="Jarju S."/>
            <person name="Secka A."/>
            <person name="Antonio M."/>
            <person name="Oren A."/>
            <person name="Chaudhuri R.R."/>
            <person name="La Ragione R."/>
            <person name="Hildebrand F."/>
            <person name="Pallen M.J."/>
        </authorList>
    </citation>
    <scope>NUCLEOTIDE SEQUENCE</scope>
    <source>
        <strain evidence="3">ChiHjej12B11-24981</strain>
    </source>
</reference>
<gene>
    <name evidence="3" type="ORF">H9819_02385</name>
</gene>
<dbReference type="InterPro" id="IPR043906">
    <property type="entry name" value="Gfo/Idh/MocA_OxRdtase_bact_C"/>
</dbReference>
<protein>
    <submittedName>
        <fullName evidence="3">Gfo/Idh/MocA family oxidoreductase</fullName>
    </submittedName>
</protein>
<dbReference type="InterPro" id="IPR019546">
    <property type="entry name" value="TAT_signal_bac_arc"/>
</dbReference>
<reference evidence="3" key="2">
    <citation type="submission" date="2021-04" db="EMBL/GenBank/DDBJ databases">
        <authorList>
            <person name="Gilroy R."/>
        </authorList>
    </citation>
    <scope>NUCLEOTIDE SEQUENCE</scope>
    <source>
        <strain evidence="3">ChiHjej12B11-24981</strain>
    </source>
</reference>
<evidence type="ECO:0000313" key="4">
    <source>
        <dbReference type="Proteomes" id="UP000824023"/>
    </source>
</evidence>
<dbReference type="PANTHER" id="PTHR43818">
    <property type="entry name" value="BCDNA.GH03377"/>
    <property type="match status" value="1"/>
</dbReference>
<dbReference type="GO" id="GO:0000166">
    <property type="term" value="F:nucleotide binding"/>
    <property type="evidence" value="ECO:0007669"/>
    <property type="project" value="InterPro"/>
</dbReference>
<name>A0A9D2CVD4_9BACE</name>
<dbReference type="Pfam" id="PF01408">
    <property type="entry name" value="GFO_IDH_MocA"/>
    <property type="match status" value="1"/>
</dbReference>
<dbReference type="Proteomes" id="UP000824023">
    <property type="component" value="Unassembled WGS sequence"/>
</dbReference>
<dbReference type="PROSITE" id="PS51318">
    <property type="entry name" value="TAT"/>
    <property type="match status" value="1"/>
</dbReference>
<dbReference type="InterPro" id="IPR050463">
    <property type="entry name" value="Gfo/Idh/MocA_oxidrdct_glycsds"/>
</dbReference>
<proteinExistence type="predicted"/>
<dbReference type="Gene3D" id="3.30.360.10">
    <property type="entry name" value="Dihydrodipicolinate Reductase, domain 2"/>
    <property type="match status" value="1"/>
</dbReference>
<organism evidence="3 4">
    <name type="scientific">Candidatus Bacteroides merdipullorum</name>
    <dbReference type="NCBI Taxonomy" id="2838474"/>
    <lineage>
        <taxon>Bacteria</taxon>
        <taxon>Pseudomonadati</taxon>
        <taxon>Bacteroidota</taxon>
        <taxon>Bacteroidia</taxon>
        <taxon>Bacteroidales</taxon>
        <taxon>Bacteroidaceae</taxon>
        <taxon>Bacteroides</taxon>
    </lineage>
</organism>
<dbReference type="SUPFAM" id="SSF55347">
    <property type="entry name" value="Glyceraldehyde-3-phosphate dehydrogenase-like, C-terminal domain"/>
    <property type="match status" value="1"/>
</dbReference>
<dbReference type="AlphaFoldDB" id="A0A9D2CVD4"/>
<evidence type="ECO:0000313" key="3">
    <source>
        <dbReference type="EMBL" id="HIZ01085.1"/>
    </source>
</evidence>